<evidence type="ECO:0000259" key="3">
    <source>
        <dbReference type="Pfam" id="PF00501"/>
    </source>
</evidence>
<dbReference type="InterPro" id="IPR000873">
    <property type="entry name" value="AMP-dep_synth/lig_dom"/>
</dbReference>
<keyword evidence="6" id="KW-1185">Reference proteome</keyword>
<name>H0QUP1_9ACTN</name>
<sequence>MTQSTTVSAQDISTQGSRRQWLTAARALTQSGMLTPPGPLTLGRIINRYWQHGNTAATLFGVAAARYPNRSAIIDDSGAITYAELYRDAGALASHLCAQKRPKSVAIICRNHRGFFQALAATAMTGAETISINTELPAIQLATLLTRHAPDALIYDEEFADAIAAGNFGGTQVVVGGPARTETSVPTLMSIVETSSRFRHRVWRSGKFTLLTSGTTGLAKGVPRSVRLWGVVQLAVSGTATVPLRSRDVVVVGPPFFHGFGLLAAIGVISAGGTVVCRSRFDAATMVDDMARHRATVLFAVPTMLQHILDVEPSAAEKSIHLRCAVTGAAPITSVTVQRFQDRFGNVLVNGYGSTEAGVVTTATPDELRRFPSTVGKAALGVSIRIVDEAGALVPTGNSGRIFVRGPLEYAGYTRDTRSPAPTKVVIDGFVDTGDVGYVNSEGLLFLAGRSDDMIVSGGENVFPGEVEDILVRYPSIKDAIVVGVSDERFGQVLQAFVVTTNNEMVDPDALKLHLRASLERYKIPKQFITIDAIPRNPSGKVLRSKLLELAASGENA</sequence>
<dbReference type="Proteomes" id="UP000035034">
    <property type="component" value="Unassembled WGS sequence"/>
</dbReference>
<dbReference type="GO" id="GO:0031956">
    <property type="term" value="F:medium-chain fatty acid-CoA ligase activity"/>
    <property type="evidence" value="ECO:0007669"/>
    <property type="project" value="TreeGrafter"/>
</dbReference>
<reference evidence="5 6" key="1">
    <citation type="submission" date="2011-12" db="EMBL/GenBank/DDBJ databases">
        <title>Whole genome shotgun sequence of Gordonia effusa NBRC 100432.</title>
        <authorList>
            <person name="Yoshida I."/>
            <person name="Takarada H."/>
            <person name="Hosoyama A."/>
            <person name="Tsuchikane K."/>
            <person name="Katsumata H."/>
            <person name="Yamazaki S."/>
            <person name="Fujita N."/>
        </authorList>
    </citation>
    <scope>NUCLEOTIDE SEQUENCE [LARGE SCALE GENOMIC DNA]</scope>
    <source>
        <strain evidence="5 6">NBRC 100432</strain>
    </source>
</reference>
<dbReference type="InterPro" id="IPR045851">
    <property type="entry name" value="AMP-bd_C_sf"/>
</dbReference>
<protein>
    <submittedName>
        <fullName evidence="5">Putative fatty-acid--CoA ligase</fullName>
    </submittedName>
</protein>
<dbReference type="STRING" id="1077974.GOEFS_005_00010"/>
<proteinExistence type="inferred from homology"/>
<dbReference type="InterPro" id="IPR042099">
    <property type="entry name" value="ANL_N_sf"/>
</dbReference>
<feature type="domain" description="AMP-dependent synthetase/ligase" evidence="3">
    <location>
        <begin position="63"/>
        <end position="413"/>
    </location>
</feature>
<comment type="caution">
    <text evidence="5">The sequence shown here is derived from an EMBL/GenBank/DDBJ whole genome shotgun (WGS) entry which is preliminary data.</text>
</comment>
<feature type="domain" description="AMP-binding enzyme C-terminal" evidence="4">
    <location>
        <begin position="466"/>
        <end position="541"/>
    </location>
</feature>
<dbReference type="InterPro" id="IPR025110">
    <property type="entry name" value="AMP-bd_C"/>
</dbReference>
<evidence type="ECO:0000256" key="2">
    <source>
        <dbReference type="ARBA" id="ARBA00022598"/>
    </source>
</evidence>
<dbReference type="Pfam" id="PF00501">
    <property type="entry name" value="AMP-binding"/>
    <property type="match status" value="1"/>
</dbReference>
<dbReference type="AlphaFoldDB" id="H0QUP1"/>
<dbReference type="Gene3D" id="3.40.50.12780">
    <property type="entry name" value="N-terminal domain of ligase-like"/>
    <property type="match status" value="1"/>
</dbReference>
<dbReference type="CDD" id="cd04433">
    <property type="entry name" value="AFD_class_I"/>
    <property type="match status" value="1"/>
</dbReference>
<dbReference type="Gene3D" id="3.30.300.30">
    <property type="match status" value="1"/>
</dbReference>
<evidence type="ECO:0000313" key="5">
    <source>
        <dbReference type="EMBL" id="GAB16542.1"/>
    </source>
</evidence>
<dbReference type="eggNOG" id="COG0318">
    <property type="taxonomic scope" value="Bacteria"/>
</dbReference>
<accession>H0QUP1</accession>
<gene>
    <name evidence="5" type="ORF">GOEFS_005_00010</name>
</gene>
<dbReference type="OrthoDB" id="56621at2"/>
<evidence type="ECO:0000313" key="6">
    <source>
        <dbReference type="Proteomes" id="UP000035034"/>
    </source>
</evidence>
<dbReference type="SUPFAM" id="SSF56801">
    <property type="entry name" value="Acetyl-CoA synthetase-like"/>
    <property type="match status" value="1"/>
</dbReference>
<organism evidence="5 6">
    <name type="scientific">Gordonia effusa NBRC 100432</name>
    <dbReference type="NCBI Taxonomy" id="1077974"/>
    <lineage>
        <taxon>Bacteria</taxon>
        <taxon>Bacillati</taxon>
        <taxon>Actinomycetota</taxon>
        <taxon>Actinomycetes</taxon>
        <taxon>Mycobacteriales</taxon>
        <taxon>Gordoniaceae</taxon>
        <taxon>Gordonia</taxon>
    </lineage>
</organism>
<evidence type="ECO:0000256" key="1">
    <source>
        <dbReference type="ARBA" id="ARBA00006432"/>
    </source>
</evidence>
<dbReference type="EMBL" id="BAEH01000005">
    <property type="protein sequence ID" value="GAB16542.1"/>
    <property type="molecule type" value="Genomic_DNA"/>
</dbReference>
<dbReference type="PANTHER" id="PTHR43201:SF5">
    <property type="entry name" value="MEDIUM-CHAIN ACYL-COA LIGASE ACSF2, MITOCHONDRIAL"/>
    <property type="match status" value="1"/>
</dbReference>
<dbReference type="RefSeq" id="WP_007315880.1">
    <property type="nucleotide sequence ID" value="NZ_BAEH01000005.1"/>
</dbReference>
<keyword evidence="2 5" id="KW-0436">Ligase</keyword>
<evidence type="ECO:0000259" key="4">
    <source>
        <dbReference type="Pfam" id="PF13193"/>
    </source>
</evidence>
<comment type="similarity">
    <text evidence="1">Belongs to the ATP-dependent AMP-binding enzyme family.</text>
</comment>
<dbReference type="Pfam" id="PF13193">
    <property type="entry name" value="AMP-binding_C"/>
    <property type="match status" value="1"/>
</dbReference>
<dbReference type="GO" id="GO:0006631">
    <property type="term" value="P:fatty acid metabolic process"/>
    <property type="evidence" value="ECO:0007669"/>
    <property type="project" value="TreeGrafter"/>
</dbReference>
<dbReference type="PANTHER" id="PTHR43201">
    <property type="entry name" value="ACYL-COA SYNTHETASE"/>
    <property type="match status" value="1"/>
</dbReference>